<evidence type="ECO:0000259" key="4">
    <source>
        <dbReference type="PROSITE" id="PS50943"/>
    </source>
</evidence>
<dbReference type="CDD" id="cd02209">
    <property type="entry name" value="cupin_XRE_C"/>
    <property type="match status" value="1"/>
</dbReference>
<feature type="domain" description="HTH merR-type" evidence="3">
    <location>
        <begin position="10"/>
        <end position="77"/>
    </location>
</feature>
<dbReference type="InterPro" id="IPR013096">
    <property type="entry name" value="Cupin_2"/>
</dbReference>
<dbReference type="CDD" id="cd00592">
    <property type="entry name" value="HTH_MerR-like"/>
    <property type="match status" value="1"/>
</dbReference>
<evidence type="ECO:0000256" key="2">
    <source>
        <dbReference type="SAM" id="MobiDB-lite"/>
    </source>
</evidence>
<dbReference type="SUPFAM" id="SSF47413">
    <property type="entry name" value="lambda repressor-like DNA-binding domains"/>
    <property type="match status" value="1"/>
</dbReference>
<dbReference type="InterPro" id="IPR014710">
    <property type="entry name" value="RmlC-like_jellyroll"/>
</dbReference>
<dbReference type="InterPro" id="IPR011051">
    <property type="entry name" value="RmlC_Cupin_sf"/>
</dbReference>
<dbReference type="PANTHER" id="PTHR46797:SF1">
    <property type="entry name" value="METHYLPHOSPHONATE SYNTHASE"/>
    <property type="match status" value="1"/>
</dbReference>
<evidence type="ECO:0000259" key="3">
    <source>
        <dbReference type="PROSITE" id="PS50937"/>
    </source>
</evidence>
<accession>A0A7J5E343</accession>
<dbReference type="Pfam" id="PF13560">
    <property type="entry name" value="HTH_31"/>
    <property type="match status" value="1"/>
</dbReference>
<dbReference type="InterPro" id="IPR001387">
    <property type="entry name" value="Cro/C1-type_HTH"/>
</dbReference>
<protein>
    <submittedName>
        <fullName evidence="5">MerR family transcriptional regulator</fullName>
    </submittedName>
</protein>
<dbReference type="InterPro" id="IPR000551">
    <property type="entry name" value="MerR-type_HTH_dom"/>
</dbReference>
<dbReference type="SMART" id="SM00422">
    <property type="entry name" value="HTH_MERR"/>
    <property type="match status" value="1"/>
</dbReference>
<comment type="caution">
    <text evidence="5">The sequence shown here is derived from an EMBL/GenBank/DDBJ whole genome shotgun (WGS) entry which is preliminary data.</text>
</comment>
<dbReference type="GO" id="GO:0003700">
    <property type="term" value="F:DNA-binding transcription factor activity"/>
    <property type="evidence" value="ECO:0007669"/>
    <property type="project" value="TreeGrafter"/>
</dbReference>
<dbReference type="SUPFAM" id="SSF51182">
    <property type="entry name" value="RmlC-like cupins"/>
    <property type="match status" value="1"/>
</dbReference>
<feature type="region of interest" description="Disordered" evidence="2">
    <location>
        <begin position="72"/>
        <end position="95"/>
    </location>
</feature>
<proteinExistence type="predicted"/>
<keyword evidence="1" id="KW-0238">DNA-binding</keyword>
<dbReference type="AlphaFoldDB" id="A0A7J5E343"/>
<gene>
    <name evidence="5" type="ORF">F9L07_13065</name>
</gene>
<dbReference type="Gene3D" id="1.10.1660.10">
    <property type="match status" value="1"/>
</dbReference>
<reference evidence="5 6" key="1">
    <citation type="submission" date="2019-09" db="EMBL/GenBank/DDBJ databases">
        <title>Pimelobacter sp. isolated from Paulinella.</title>
        <authorList>
            <person name="Jeong S.E."/>
        </authorList>
    </citation>
    <scope>NUCLEOTIDE SEQUENCE [LARGE SCALE GENOMIC DNA]</scope>
    <source>
        <strain evidence="5 6">Pch-N</strain>
    </source>
</reference>
<dbReference type="EMBL" id="WBVM01000001">
    <property type="protein sequence ID" value="KAB2812671.1"/>
    <property type="molecule type" value="Genomic_DNA"/>
</dbReference>
<organism evidence="5 6">
    <name type="scientific">Nocardioides simplex</name>
    <name type="common">Arthrobacter simplex</name>
    <dbReference type="NCBI Taxonomy" id="2045"/>
    <lineage>
        <taxon>Bacteria</taxon>
        <taxon>Bacillati</taxon>
        <taxon>Actinomycetota</taxon>
        <taxon>Actinomycetes</taxon>
        <taxon>Propionibacteriales</taxon>
        <taxon>Nocardioidaceae</taxon>
        <taxon>Pimelobacter</taxon>
    </lineage>
</organism>
<feature type="compositionally biased region" description="Low complexity" evidence="2">
    <location>
        <begin position="83"/>
        <end position="95"/>
    </location>
</feature>
<dbReference type="InterPro" id="IPR009061">
    <property type="entry name" value="DNA-bd_dom_put_sf"/>
</dbReference>
<dbReference type="Pfam" id="PF13411">
    <property type="entry name" value="MerR_1"/>
    <property type="match status" value="1"/>
</dbReference>
<dbReference type="Proteomes" id="UP000449906">
    <property type="component" value="Unassembled WGS sequence"/>
</dbReference>
<sequence>MTDPAESWRTIGDVAAEIGVSPQTLRVWEKQELLVPDRTGGGQRRYAPEHVARARQIAELRRRHGWNPAAIRISLPDDGGTDAPEQPAAAPQPDGARLRRARLARGLSLAALAREAETSTAHLSSIERGLDRPSTQLVARLTDALGIPMSGLADFHATDATVVREGDRAPVELENGAHWEELSMPGHQLEPAMLTIAPGGSSGGPYSRPGETFAHVLEGEVEFRLGGTSHDHDATAETERVGPGDSITVPPSIFLSWRNAGEVPARCLWIELLPPHAWSDPMTQRIVRAASGVTPVG</sequence>
<dbReference type="CDD" id="cd00093">
    <property type="entry name" value="HTH_XRE"/>
    <property type="match status" value="1"/>
</dbReference>
<dbReference type="InterPro" id="IPR050807">
    <property type="entry name" value="TransReg_Diox_bact_type"/>
</dbReference>
<dbReference type="GO" id="GO:0005829">
    <property type="term" value="C:cytosol"/>
    <property type="evidence" value="ECO:0007669"/>
    <property type="project" value="TreeGrafter"/>
</dbReference>
<dbReference type="PROSITE" id="PS50937">
    <property type="entry name" value="HTH_MERR_2"/>
    <property type="match status" value="1"/>
</dbReference>
<name>A0A7J5E343_NOCSI</name>
<evidence type="ECO:0000256" key="1">
    <source>
        <dbReference type="ARBA" id="ARBA00023125"/>
    </source>
</evidence>
<dbReference type="PANTHER" id="PTHR46797">
    <property type="entry name" value="HTH-TYPE TRANSCRIPTIONAL REGULATOR"/>
    <property type="match status" value="1"/>
</dbReference>
<dbReference type="SUPFAM" id="SSF46955">
    <property type="entry name" value="Putative DNA-binding domain"/>
    <property type="match status" value="1"/>
</dbReference>
<dbReference type="Gene3D" id="1.10.260.40">
    <property type="entry name" value="lambda repressor-like DNA-binding domains"/>
    <property type="match status" value="1"/>
</dbReference>
<dbReference type="SMART" id="SM00530">
    <property type="entry name" value="HTH_XRE"/>
    <property type="match status" value="1"/>
</dbReference>
<evidence type="ECO:0000313" key="6">
    <source>
        <dbReference type="Proteomes" id="UP000449906"/>
    </source>
</evidence>
<dbReference type="PROSITE" id="PS50943">
    <property type="entry name" value="HTH_CROC1"/>
    <property type="match status" value="1"/>
</dbReference>
<dbReference type="Pfam" id="PF07883">
    <property type="entry name" value="Cupin_2"/>
    <property type="match status" value="1"/>
</dbReference>
<evidence type="ECO:0000313" key="5">
    <source>
        <dbReference type="EMBL" id="KAB2812671.1"/>
    </source>
</evidence>
<feature type="domain" description="HTH cro/C1-type" evidence="4">
    <location>
        <begin position="98"/>
        <end position="152"/>
    </location>
</feature>
<dbReference type="RefSeq" id="WP_151580016.1">
    <property type="nucleotide sequence ID" value="NZ_WBVM01000001.1"/>
</dbReference>
<dbReference type="GO" id="GO:0003677">
    <property type="term" value="F:DNA binding"/>
    <property type="evidence" value="ECO:0007669"/>
    <property type="project" value="UniProtKB-KW"/>
</dbReference>
<dbReference type="Gene3D" id="2.60.120.10">
    <property type="entry name" value="Jelly Rolls"/>
    <property type="match status" value="1"/>
</dbReference>
<dbReference type="InterPro" id="IPR010982">
    <property type="entry name" value="Lambda_DNA-bd_dom_sf"/>
</dbReference>